<feature type="chain" id="PRO_5025534573" description="UPAR/Ly6 domain-containing protein" evidence="4">
    <location>
        <begin position="19"/>
        <end position="246"/>
    </location>
</feature>
<sequence length="246" mass="25875">MHILVLILGTVLLPAACALQCYECIPGLSLNCTETTKECPSNTQCGSFRIISYAGMIFYSYLFYSVLNLFSFQCSSSMVAGGTDLTDVKMKMCALAEECSEASVNLGVAQAVITSKCCTSDLCNTQDAPGGTIPSPNGKKCYQCDGIDCTKTLTCNGNEDHCISVAEGETTKVKGCTSKMICSNTKIAQISAIIGAEISCCQGDLCNSPSTAVTTTSQPSSTTASTTTSLMMLLFVTLLISLVLFS</sequence>
<dbReference type="SUPFAM" id="SSF57302">
    <property type="entry name" value="Snake toxin-like"/>
    <property type="match status" value="2"/>
</dbReference>
<reference evidence="6" key="2">
    <citation type="submission" date="2025-09" db="UniProtKB">
        <authorList>
            <consortium name="Ensembl"/>
        </authorList>
    </citation>
    <scope>IDENTIFICATION</scope>
</reference>
<feature type="domain" description="UPAR/Ly6" evidence="5">
    <location>
        <begin position="81"/>
        <end position="125"/>
    </location>
</feature>
<evidence type="ECO:0000256" key="3">
    <source>
        <dbReference type="SAM" id="Phobius"/>
    </source>
</evidence>
<keyword evidence="3" id="KW-0812">Transmembrane</keyword>
<keyword evidence="4" id="KW-0732">Signal</keyword>
<feature type="signal peptide" evidence="4">
    <location>
        <begin position="1"/>
        <end position="18"/>
    </location>
</feature>
<dbReference type="PANTHER" id="PTHR20914">
    <property type="entry name" value="LY6/PLAUR DOMAIN-CONTAINING PROTEIN 8"/>
    <property type="match status" value="1"/>
</dbReference>
<dbReference type="Proteomes" id="UP000005207">
    <property type="component" value="Unplaced"/>
</dbReference>
<dbReference type="PANTHER" id="PTHR20914:SF26">
    <property type="entry name" value="PHOSPHOLIPASE A2 INHIBITOR CNF-LIKE"/>
    <property type="match status" value="1"/>
</dbReference>
<dbReference type="GeneTree" id="ENSGT01110000267319"/>
<evidence type="ECO:0000313" key="6">
    <source>
        <dbReference type="Ensembl" id="ENSONIP00000055963.1"/>
    </source>
</evidence>
<evidence type="ECO:0000256" key="2">
    <source>
        <dbReference type="ARBA" id="ARBA00022525"/>
    </source>
</evidence>
<evidence type="ECO:0000313" key="7">
    <source>
        <dbReference type="Proteomes" id="UP000005207"/>
    </source>
</evidence>
<dbReference type="FunCoup" id="A0A669D5W0">
    <property type="interactions" value="648"/>
</dbReference>
<name>A0A669D5W0_ORENI</name>
<evidence type="ECO:0000256" key="1">
    <source>
        <dbReference type="ARBA" id="ARBA00004613"/>
    </source>
</evidence>
<dbReference type="InterPro" id="IPR016054">
    <property type="entry name" value="LY6_UPA_recep-like"/>
</dbReference>
<dbReference type="GO" id="GO:0005576">
    <property type="term" value="C:extracellular region"/>
    <property type="evidence" value="ECO:0007669"/>
    <property type="project" value="UniProtKB-SubCell"/>
</dbReference>
<evidence type="ECO:0000256" key="4">
    <source>
        <dbReference type="SAM" id="SignalP"/>
    </source>
</evidence>
<organism evidence="6 7">
    <name type="scientific">Oreochromis niloticus</name>
    <name type="common">Nile tilapia</name>
    <name type="synonym">Tilapia nilotica</name>
    <dbReference type="NCBI Taxonomy" id="8128"/>
    <lineage>
        <taxon>Eukaryota</taxon>
        <taxon>Metazoa</taxon>
        <taxon>Chordata</taxon>
        <taxon>Craniata</taxon>
        <taxon>Vertebrata</taxon>
        <taxon>Euteleostomi</taxon>
        <taxon>Actinopterygii</taxon>
        <taxon>Neopterygii</taxon>
        <taxon>Teleostei</taxon>
        <taxon>Neoteleostei</taxon>
        <taxon>Acanthomorphata</taxon>
        <taxon>Ovalentaria</taxon>
        <taxon>Cichlomorphae</taxon>
        <taxon>Cichliformes</taxon>
        <taxon>Cichlidae</taxon>
        <taxon>African cichlids</taxon>
        <taxon>Pseudocrenilabrinae</taxon>
        <taxon>Oreochromini</taxon>
        <taxon>Oreochromis</taxon>
    </lineage>
</organism>
<dbReference type="Pfam" id="PF00021">
    <property type="entry name" value="UPAR_LY6"/>
    <property type="match status" value="3"/>
</dbReference>
<keyword evidence="3" id="KW-1133">Transmembrane helix</keyword>
<dbReference type="Gene3D" id="2.10.60.10">
    <property type="entry name" value="CD59"/>
    <property type="match status" value="2"/>
</dbReference>
<dbReference type="InParanoid" id="A0A669D5W0"/>
<dbReference type="AlphaFoldDB" id="A0A669D5W0"/>
<dbReference type="InterPro" id="IPR045860">
    <property type="entry name" value="Snake_toxin-like_sf"/>
</dbReference>
<keyword evidence="3" id="KW-0472">Membrane</keyword>
<dbReference type="OMA" id="CPNYNCC"/>
<dbReference type="Ensembl" id="ENSONIT00000081344.1">
    <property type="protein sequence ID" value="ENSONIP00000055963.1"/>
    <property type="gene ID" value="ENSONIG00000036565.1"/>
</dbReference>
<evidence type="ECO:0000259" key="5">
    <source>
        <dbReference type="Pfam" id="PF00021"/>
    </source>
</evidence>
<keyword evidence="7" id="KW-1185">Reference proteome</keyword>
<feature type="domain" description="UPAR/Ly6" evidence="5">
    <location>
        <begin position="18"/>
        <end position="55"/>
    </location>
</feature>
<protein>
    <recommendedName>
        <fullName evidence="5">UPAR/Ly6 domain-containing protein</fullName>
    </recommendedName>
</protein>
<gene>
    <name evidence="6" type="primary">LOC109200297</name>
</gene>
<keyword evidence="2" id="KW-0964">Secreted</keyword>
<dbReference type="InterPro" id="IPR050918">
    <property type="entry name" value="CNF-like_PLA2_Inhibitor"/>
</dbReference>
<feature type="transmembrane region" description="Helical" evidence="3">
    <location>
        <begin position="227"/>
        <end position="245"/>
    </location>
</feature>
<comment type="subcellular location">
    <subcellularLocation>
        <location evidence="1">Secreted</location>
    </subcellularLocation>
</comment>
<proteinExistence type="predicted"/>
<reference evidence="6" key="1">
    <citation type="submission" date="2025-08" db="UniProtKB">
        <authorList>
            <consortium name="Ensembl"/>
        </authorList>
    </citation>
    <scope>IDENTIFICATION</scope>
</reference>
<feature type="domain" description="UPAR/Ly6" evidence="5">
    <location>
        <begin position="138"/>
        <end position="209"/>
    </location>
</feature>
<accession>A0A669D5W0</accession>